<dbReference type="InterPro" id="IPR006439">
    <property type="entry name" value="HAD-SF_hydro_IA"/>
</dbReference>
<name>W4LVC2_ENTF1</name>
<proteinExistence type="predicted"/>
<dbReference type="EMBL" id="AZHW01000248">
    <property type="protein sequence ID" value="ETX01307.1"/>
    <property type="molecule type" value="Genomic_DNA"/>
</dbReference>
<dbReference type="Pfam" id="PF00702">
    <property type="entry name" value="Hydrolase"/>
    <property type="match status" value="1"/>
</dbReference>
<dbReference type="SFLD" id="SFLDS00003">
    <property type="entry name" value="Haloacid_Dehalogenase"/>
    <property type="match status" value="1"/>
</dbReference>
<dbReference type="PRINTS" id="PR00413">
    <property type="entry name" value="HADHALOGNASE"/>
</dbReference>
<dbReference type="HOGENOM" id="CLU_045011_9_4_7"/>
<protein>
    <recommendedName>
        <fullName evidence="3">Haloacid dehalogenase</fullName>
    </recommendedName>
</protein>
<evidence type="ECO:0000313" key="1">
    <source>
        <dbReference type="EMBL" id="ETX01307.1"/>
    </source>
</evidence>
<gene>
    <name evidence="1" type="ORF">ETSY1_07900</name>
</gene>
<keyword evidence="2" id="KW-1185">Reference proteome</keyword>
<dbReference type="PANTHER" id="PTHR43611">
    <property type="entry name" value="ALPHA-D-GLUCOSE 1-PHOSPHATE PHOSPHATASE"/>
    <property type="match status" value="1"/>
</dbReference>
<dbReference type="SFLD" id="SFLDG01129">
    <property type="entry name" value="C1.5:_HAD__Beta-PGM__Phosphata"/>
    <property type="match status" value="1"/>
</dbReference>
<evidence type="ECO:0000313" key="2">
    <source>
        <dbReference type="Proteomes" id="UP000019141"/>
    </source>
</evidence>
<dbReference type="AlphaFoldDB" id="W4LVC2"/>
<dbReference type="InterPro" id="IPR023214">
    <property type="entry name" value="HAD_sf"/>
</dbReference>
<organism evidence="1 2">
    <name type="scientific">Entotheonella factor</name>
    <dbReference type="NCBI Taxonomy" id="1429438"/>
    <lineage>
        <taxon>Bacteria</taxon>
        <taxon>Pseudomonadati</taxon>
        <taxon>Nitrospinota/Tectimicrobiota group</taxon>
        <taxon>Candidatus Tectimicrobiota</taxon>
        <taxon>Candidatus Entotheonellia</taxon>
        <taxon>Candidatus Entotheonellales</taxon>
        <taxon>Candidatus Entotheonellaceae</taxon>
        <taxon>Candidatus Entotheonella</taxon>
    </lineage>
</organism>
<evidence type="ECO:0008006" key="3">
    <source>
        <dbReference type="Google" id="ProtNLM"/>
    </source>
</evidence>
<sequence length="204" mass="22870">MPIKAILFDADGGIQRRPHGWKDALGERLGFRGDPTGFLADVYDAEIPILDGGNDFIERLSTLLAHWNCTATLEEALHVWTMLDVASEIMETISSLRQRGVNCHLASNQEAYKARYMSEVLGYRDLFDKQFYSCHIGVKKPDGGYFRAILSDLKLPPNQLLFIDDRQANVDSAREVGLHAATYHLNTGLAELHRILGAHDLHIP</sequence>
<reference evidence="1 2" key="1">
    <citation type="journal article" date="2014" name="Nature">
        <title>An environmental bacterial taxon with a large and distinct metabolic repertoire.</title>
        <authorList>
            <person name="Wilson M.C."/>
            <person name="Mori T."/>
            <person name="Ruckert C."/>
            <person name="Uria A.R."/>
            <person name="Helf M.J."/>
            <person name="Takada K."/>
            <person name="Gernert C."/>
            <person name="Steffens U.A."/>
            <person name="Heycke N."/>
            <person name="Schmitt S."/>
            <person name="Rinke C."/>
            <person name="Helfrich E.J."/>
            <person name="Brachmann A.O."/>
            <person name="Gurgui C."/>
            <person name="Wakimoto T."/>
            <person name="Kracht M."/>
            <person name="Crusemann M."/>
            <person name="Hentschel U."/>
            <person name="Abe I."/>
            <person name="Matsunaga S."/>
            <person name="Kalinowski J."/>
            <person name="Takeyama H."/>
            <person name="Piel J."/>
        </authorList>
    </citation>
    <scope>NUCLEOTIDE SEQUENCE [LARGE SCALE GENOMIC DNA]</scope>
    <source>
        <strain evidence="2">TSY1</strain>
    </source>
</reference>
<dbReference type="InterPro" id="IPR036412">
    <property type="entry name" value="HAD-like_sf"/>
</dbReference>
<dbReference type="NCBIfam" id="TIGR01509">
    <property type="entry name" value="HAD-SF-IA-v3"/>
    <property type="match status" value="1"/>
</dbReference>
<accession>W4LVC2</accession>
<dbReference type="Gene3D" id="3.40.50.1000">
    <property type="entry name" value="HAD superfamily/HAD-like"/>
    <property type="match status" value="1"/>
</dbReference>
<dbReference type="SUPFAM" id="SSF56784">
    <property type="entry name" value="HAD-like"/>
    <property type="match status" value="1"/>
</dbReference>
<dbReference type="Proteomes" id="UP000019141">
    <property type="component" value="Unassembled WGS sequence"/>
</dbReference>
<dbReference type="PANTHER" id="PTHR43611:SF3">
    <property type="entry name" value="FLAVIN MONONUCLEOTIDE HYDROLASE 1, CHLOROPLATIC"/>
    <property type="match status" value="1"/>
</dbReference>
<comment type="caution">
    <text evidence="1">The sequence shown here is derived from an EMBL/GenBank/DDBJ whole genome shotgun (WGS) entry which is preliminary data.</text>
</comment>